<dbReference type="InterPro" id="IPR001279">
    <property type="entry name" value="Metallo-B-lactamas"/>
</dbReference>
<dbReference type="Proteomes" id="UP000186894">
    <property type="component" value="Unassembled WGS sequence"/>
</dbReference>
<sequence>MKLARLLFLSSALALASTFGTSAIAADSTPKSLTQYHQVADSYSFPLGDLQITSFSDGTVPQDLYKLLNGTSHAEIDGLLHKEYQANPVEVSINVFMIQDGKRTILVDTGSGDLFGPSFGGKVLDSLKSRGIKPQDVTDILITHIHTDHTGGLVHDGKPVFPNAIVHVSAIDENFFLNPENSKKTGYSERYFDEAIETVGVYNKLGKVKTFADNDTILPGIKVSIHPGHTPGSAFYTVTSEGKTIVFIGDTIHVAAVQFPEPKITIQYDVDPKQAATTRINAFNNLSAEDLLVAAPHLPFPGIGHISKEGNDRFGWHPVEYRNRASQ</sequence>
<dbReference type="Pfam" id="PF00753">
    <property type="entry name" value="Lactamase_B"/>
    <property type="match status" value="1"/>
</dbReference>
<keyword evidence="5" id="KW-0732">Signal</keyword>
<dbReference type="OrthoDB" id="9773738at2"/>
<comment type="similarity">
    <text evidence="1">Belongs to the metallo-beta-lactamase superfamily.</text>
</comment>
<evidence type="ECO:0000256" key="3">
    <source>
        <dbReference type="ARBA" id="ARBA00022801"/>
    </source>
</evidence>
<evidence type="ECO:0000256" key="4">
    <source>
        <dbReference type="ARBA" id="ARBA00022833"/>
    </source>
</evidence>
<feature type="domain" description="Metallo-beta-lactamase" evidence="6">
    <location>
        <begin position="92"/>
        <end position="297"/>
    </location>
</feature>
<gene>
    <name evidence="7" type="ORF">BJF95_08000</name>
</gene>
<feature type="chain" id="PRO_5012660794" evidence="5">
    <location>
        <begin position="26"/>
        <end position="327"/>
    </location>
</feature>
<evidence type="ECO:0000259" key="6">
    <source>
        <dbReference type="SMART" id="SM00849"/>
    </source>
</evidence>
<keyword evidence="3 7" id="KW-0378">Hydrolase</keyword>
<keyword evidence="2" id="KW-0479">Metal-binding</keyword>
<dbReference type="InterPro" id="IPR051013">
    <property type="entry name" value="MBL_superfamily_lactonases"/>
</dbReference>
<comment type="caution">
    <text evidence="7">The sequence shown here is derived from an EMBL/GenBank/DDBJ whole genome shotgun (WGS) entry which is preliminary data.</text>
</comment>
<dbReference type="AlphaFoldDB" id="A0A1Q8ZR33"/>
<dbReference type="SUPFAM" id="SSF56281">
    <property type="entry name" value="Metallo-hydrolase/oxidoreductase"/>
    <property type="match status" value="1"/>
</dbReference>
<accession>A0A1Q8ZR33</accession>
<evidence type="ECO:0000313" key="8">
    <source>
        <dbReference type="Proteomes" id="UP000186894"/>
    </source>
</evidence>
<feature type="signal peptide" evidence="5">
    <location>
        <begin position="1"/>
        <end position="25"/>
    </location>
</feature>
<dbReference type="PANTHER" id="PTHR42978">
    <property type="entry name" value="QUORUM-QUENCHING LACTONASE YTNP-RELATED-RELATED"/>
    <property type="match status" value="1"/>
</dbReference>
<dbReference type="EMBL" id="MKIM01000027">
    <property type="protein sequence ID" value="OLP44458.1"/>
    <property type="molecule type" value="Genomic_DNA"/>
</dbReference>
<evidence type="ECO:0000313" key="7">
    <source>
        <dbReference type="EMBL" id="OLP44458.1"/>
    </source>
</evidence>
<dbReference type="InterPro" id="IPR036866">
    <property type="entry name" value="RibonucZ/Hydroxyglut_hydro"/>
</dbReference>
<dbReference type="Gene3D" id="3.60.15.10">
    <property type="entry name" value="Ribonuclease Z/Hydroxyacylglutathione hydrolase-like"/>
    <property type="match status" value="1"/>
</dbReference>
<dbReference type="GO" id="GO:0016787">
    <property type="term" value="F:hydrolase activity"/>
    <property type="evidence" value="ECO:0007669"/>
    <property type="project" value="UniProtKB-KW"/>
</dbReference>
<dbReference type="STRING" id="1867956.BJF95_08000"/>
<protein>
    <submittedName>
        <fullName evidence="7">MBL fold metallo-hydrolase</fullName>
    </submittedName>
</protein>
<proteinExistence type="inferred from homology"/>
<dbReference type="CDD" id="cd07720">
    <property type="entry name" value="OPHC2-like_MBL-fold"/>
    <property type="match status" value="1"/>
</dbReference>
<keyword evidence="4" id="KW-0862">Zinc</keyword>
<dbReference type="PANTHER" id="PTHR42978:SF6">
    <property type="entry name" value="QUORUM-QUENCHING LACTONASE YTNP-RELATED"/>
    <property type="match status" value="1"/>
</dbReference>
<reference evidence="7 8" key="1">
    <citation type="submission" date="2016-09" db="EMBL/GenBank/DDBJ databases">
        <title>Rhizobium oryziradicis sp. nov., isolated from the root of rice.</title>
        <authorList>
            <person name="Zhao J."/>
            <person name="Zhang X."/>
        </authorList>
    </citation>
    <scope>NUCLEOTIDE SEQUENCE [LARGE SCALE GENOMIC DNA]</scope>
    <source>
        <strain evidence="7 8">N19</strain>
    </source>
</reference>
<dbReference type="GO" id="GO:0046872">
    <property type="term" value="F:metal ion binding"/>
    <property type="evidence" value="ECO:0007669"/>
    <property type="project" value="UniProtKB-KW"/>
</dbReference>
<dbReference type="SMART" id="SM00849">
    <property type="entry name" value="Lactamase_B"/>
    <property type="match status" value="1"/>
</dbReference>
<evidence type="ECO:0000256" key="5">
    <source>
        <dbReference type="SAM" id="SignalP"/>
    </source>
</evidence>
<keyword evidence="8" id="KW-1185">Reference proteome</keyword>
<name>A0A1Q8ZR33_9HYPH</name>
<organism evidence="7 8">
    <name type="scientific">Rhizobium oryziradicis</name>
    <dbReference type="NCBI Taxonomy" id="1867956"/>
    <lineage>
        <taxon>Bacteria</taxon>
        <taxon>Pseudomonadati</taxon>
        <taxon>Pseudomonadota</taxon>
        <taxon>Alphaproteobacteria</taxon>
        <taxon>Hyphomicrobiales</taxon>
        <taxon>Rhizobiaceae</taxon>
        <taxon>Rhizobium/Agrobacterium group</taxon>
        <taxon>Rhizobium</taxon>
    </lineage>
</organism>
<evidence type="ECO:0000256" key="1">
    <source>
        <dbReference type="ARBA" id="ARBA00007749"/>
    </source>
</evidence>
<evidence type="ECO:0000256" key="2">
    <source>
        <dbReference type="ARBA" id="ARBA00022723"/>
    </source>
</evidence>